<dbReference type="Pfam" id="PF14434">
    <property type="entry name" value="Imm6"/>
    <property type="match status" value="1"/>
</dbReference>
<protein>
    <recommendedName>
        <fullName evidence="3">Immunity protein Imm6</fullName>
    </recommendedName>
</protein>
<evidence type="ECO:0000313" key="2">
    <source>
        <dbReference type="Proteomes" id="UP001177120"/>
    </source>
</evidence>
<organism evidence="1 2">
    <name type="scientific">Polycladomyces zharkentensis</name>
    <dbReference type="NCBI Taxonomy" id="2807616"/>
    <lineage>
        <taxon>Bacteria</taxon>
        <taxon>Bacillati</taxon>
        <taxon>Bacillota</taxon>
        <taxon>Bacilli</taxon>
        <taxon>Bacillales</taxon>
        <taxon>Thermoactinomycetaceae</taxon>
        <taxon>Polycladomyces</taxon>
    </lineage>
</organism>
<dbReference type="RefSeq" id="WP_205494675.1">
    <property type="nucleotide sequence ID" value="NZ_JAFHAP010000008.1"/>
</dbReference>
<evidence type="ECO:0008006" key="3">
    <source>
        <dbReference type="Google" id="ProtNLM"/>
    </source>
</evidence>
<keyword evidence="2" id="KW-1185">Reference proteome</keyword>
<evidence type="ECO:0000313" key="1">
    <source>
        <dbReference type="EMBL" id="MBN2909510.1"/>
    </source>
</evidence>
<dbReference type="InterPro" id="IPR025674">
    <property type="entry name" value="Imm6"/>
</dbReference>
<comment type="caution">
    <text evidence="1">The sequence shown here is derived from an EMBL/GenBank/DDBJ whole genome shotgun (WGS) entry which is preliminary data.</text>
</comment>
<sequence>MEWIMNVNTDARVAYLLTLTEKVMDQIDHEEGYHQAGKTIDMCWEWVEEKKYSGDELYLMLDNEDDGGVSIYELLTDDPQQERIWLCIIDAIAYTIWQAYKHENDEYLPQPIETVDDDTIDEFITNIRKIHGYNENWESILKQYLLDHYSPESSNKKIFRSEIMNKI</sequence>
<reference evidence="1" key="1">
    <citation type="journal article" date="2024" name="Int. J. Syst. Evol. Microbiol.">
        <title>Polycladomyces zharkentensis sp. nov., a novel thermophilic cellulose- and starch-degrading member of the Bacillota from a geothermal aquifer in Kazakhstan.</title>
        <authorList>
            <person name="Mashzhan A."/>
            <person name="Kistaubayeva A."/>
            <person name="Javier-Lopez R."/>
            <person name="Bissenova U."/>
            <person name="Bissenbay A."/>
            <person name="Birkeland N.K."/>
        </authorList>
    </citation>
    <scope>NUCLEOTIDE SEQUENCE</scope>
    <source>
        <strain evidence="1">ZKZ2T</strain>
    </source>
</reference>
<gene>
    <name evidence="1" type="ORF">JQC72_08220</name>
</gene>
<proteinExistence type="predicted"/>
<dbReference type="EMBL" id="JAFHAP010000008">
    <property type="protein sequence ID" value="MBN2909510.1"/>
    <property type="molecule type" value="Genomic_DNA"/>
</dbReference>
<accession>A0ABS2WJN1</accession>
<dbReference type="Proteomes" id="UP001177120">
    <property type="component" value="Unassembled WGS sequence"/>
</dbReference>
<name>A0ABS2WJN1_9BACL</name>